<dbReference type="EMBL" id="CAJNRF010007704">
    <property type="protein sequence ID" value="CAF2094144.1"/>
    <property type="molecule type" value="Genomic_DNA"/>
</dbReference>
<dbReference type="EMBL" id="CAJOBG010000389">
    <property type="protein sequence ID" value="CAF3807592.1"/>
    <property type="molecule type" value="Genomic_DNA"/>
</dbReference>
<dbReference type="GO" id="GO:0006457">
    <property type="term" value="P:protein folding"/>
    <property type="evidence" value="ECO:0007669"/>
    <property type="project" value="TreeGrafter"/>
</dbReference>
<dbReference type="Pfam" id="PF00085">
    <property type="entry name" value="Thioredoxin"/>
    <property type="match status" value="2"/>
</dbReference>
<dbReference type="GO" id="GO:0005788">
    <property type="term" value="C:endoplasmic reticulum lumen"/>
    <property type="evidence" value="ECO:0007669"/>
    <property type="project" value="UniProtKB-SubCell"/>
</dbReference>
<dbReference type="Proteomes" id="UP000663824">
    <property type="component" value="Unassembled WGS sequence"/>
</dbReference>
<evidence type="ECO:0000256" key="11">
    <source>
        <dbReference type="PIRSR" id="PIRSR605792-51"/>
    </source>
</evidence>
<dbReference type="Proteomes" id="UP000663842">
    <property type="component" value="Unassembled WGS sequence"/>
</dbReference>
<keyword evidence="9 13" id="KW-0413">Isomerase</keyword>
<dbReference type="FunFam" id="3.40.30.10:FF:000077">
    <property type="entry name" value="Protein disulfide-isomerase"/>
    <property type="match status" value="1"/>
</dbReference>
<evidence type="ECO:0000313" key="25">
    <source>
        <dbReference type="Proteomes" id="UP000663856"/>
    </source>
</evidence>
<dbReference type="Proteomes" id="UP000663834">
    <property type="component" value="Unassembled WGS sequence"/>
</dbReference>
<comment type="catalytic activity">
    <reaction evidence="1 13">
        <text>Catalyzes the rearrangement of -S-S- bonds in proteins.</text>
        <dbReference type="EC" id="5.3.4.1"/>
    </reaction>
</comment>
<evidence type="ECO:0000256" key="7">
    <source>
        <dbReference type="ARBA" id="ARBA00022824"/>
    </source>
</evidence>
<evidence type="ECO:0000313" key="24">
    <source>
        <dbReference type="EMBL" id="CAF3913801.1"/>
    </source>
</evidence>
<dbReference type="PANTHER" id="PTHR18929">
    <property type="entry name" value="PROTEIN DISULFIDE ISOMERASE"/>
    <property type="match status" value="1"/>
</dbReference>
<feature type="chain" id="PRO_5035953321" description="Protein disulfide-isomerase" evidence="13">
    <location>
        <begin position="20"/>
        <end position="494"/>
    </location>
</feature>
<dbReference type="InterPro" id="IPR005792">
    <property type="entry name" value="Prot_disulphide_isomerase"/>
</dbReference>
<feature type="disulfide bond" description="Redox-active" evidence="11">
    <location>
        <begin position="49"/>
        <end position="52"/>
    </location>
</feature>
<feature type="disulfide bond" description="Redox-active" evidence="11">
    <location>
        <begin position="393"/>
        <end position="396"/>
    </location>
</feature>
<evidence type="ECO:0000256" key="10">
    <source>
        <dbReference type="ARBA" id="ARBA00023284"/>
    </source>
</evidence>
<evidence type="ECO:0000256" key="5">
    <source>
        <dbReference type="ARBA" id="ARBA00022729"/>
    </source>
</evidence>
<dbReference type="EC" id="5.3.4.1" evidence="4 13"/>
<dbReference type="EMBL" id="CAJNRG010003355">
    <property type="protein sequence ID" value="CAF2056499.1"/>
    <property type="molecule type" value="Genomic_DNA"/>
</dbReference>
<evidence type="ECO:0000313" key="20">
    <source>
        <dbReference type="EMBL" id="CAF2126591.1"/>
    </source>
</evidence>
<name>A0A816T5X5_9BILA</name>
<evidence type="ECO:0000256" key="6">
    <source>
        <dbReference type="ARBA" id="ARBA00022737"/>
    </source>
</evidence>
<dbReference type="EMBL" id="CAJOBH010000461">
    <property type="protein sequence ID" value="CAF3793827.1"/>
    <property type="molecule type" value="Genomic_DNA"/>
</dbReference>
<dbReference type="FunFam" id="3.40.30.10:FF:000045">
    <property type="entry name" value="Disulfide-isomerase A3"/>
    <property type="match status" value="1"/>
</dbReference>
<evidence type="ECO:0000256" key="12">
    <source>
        <dbReference type="RuleBase" id="RU004208"/>
    </source>
</evidence>
<evidence type="ECO:0000256" key="9">
    <source>
        <dbReference type="ARBA" id="ARBA00023235"/>
    </source>
</evidence>
<evidence type="ECO:0000313" key="23">
    <source>
        <dbReference type="EMBL" id="CAF3854388.1"/>
    </source>
</evidence>
<dbReference type="SUPFAM" id="SSF52833">
    <property type="entry name" value="Thioredoxin-like"/>
    <property type="match status" value="4"/>
</dbReference>
<dbReference type="Proteomes" id="UP000681720">
    <property type="component" value="Unassembled WGS sequence"/>
</dbReference>
<feature type="signal peptide" evidence="13">
    <location>
        <begin position="1"/>
        <end position="19"/>
    </location>
</feature>
<dbReference type="Proteomes" id="UP000663856">
    <property type="component" value="Unassembled WGS sequence"/>
</dbReference>
<evidence type="ECO:0000313" key="21">
    <source>
        <dbReference type="EMBL" id="CAF3793827.1"/>
    </source>
</evidence>
<dbReference type="EMBL" id="CAJOBF010001106">
    <property type="protein sequence ID" value="CAF3913801.1"/>
    <property type="molecule type" value="Genomic_DNA"/>
</dbReference>
<dbReference type="PROSITE" id="PS51352">
    <property type="entry name" value="THIOREDOXIN_2"/>
    <property type="match status" value="2"/>
</dbReference>
<feature type="domain" description="Thioredoxin" evidence="15">
    <location>
        <begin position="13"/>
        <end position="128"/>
    </location>
</feature>
<dbReference type="Pfam" id="PF13848">
    <property type="entry name" value="Thioredoxin_6"/>
    <property type="match status" value="1"/>
</dbReference>
<evidence type="ECO:0000256" key="14">
    <source>
        <dbReference type="SAM" id="MobiDB-lite"/>
    </source>
</evidence>
<dbReference type="FunFam" id="3.40.30.10:FF:000017">
    <property type="entry name" value="Protein disulfide-isomerase A4"/>
    <property type="match status" value="1"/>
</dbReference>
<evidence type="ECO:0000256" key="8">
    <source>
        <dbReference type="ARBA" id="ARBA00023157"/>
    </source>
</evidence>
<keyword evidence="7" id="KW-0256">Endoplasmic reticulum</keyword>
<evidence type="ECO:0000256" key="1">
    <source>
        <dbReference type="ARBA" id="ARBA00001182"/>
    </source>
</evidence>
<evidence type="ECO:0000313" key="16">
    <source>
        <dbReference type="EMBL" id="CAF1369105.1"/>
    </source>
</evidence>
<dbReference type="Proteomes" id="UP000663855">
    <property type="component" value="Unassembled WGS sequence"/>
</dbReference>
<dbReference type="CDD" id="cd02995">
    <property type="entry name" value="PDI_a_PDI_a'_C"/>
    <property type="match status" value="1"/>
</dbReference>
<evidence type="ECO:0000256" key="13">
    <source>
        <dbReference type="RuleBase" id="RU361130"/>
    </source>
</evidence>
<comment type="similarity">
    <text evidence="3 12">Belongs to the protein disulfide isomerase family.</text>
</comment>
<evidence type="ECO:0000313" key="22">
    <source>
        <dbReference type="EMBL" id="CAF3807592.1"/>
    </source>
</evidence>
<dbReference type="NCBIfam" id="TIGR01130">
    <property type="entry name" value="ER_PDI_fam"/>
    <property type="match status" value="1"/>
</dbReference>
<evidence type="ECO:0000313" key="17">
    <source>
        <dbReference type="EMBL" id="CAF1655172.1"/>
    </source>
</evidence>
<feature type="region of interest" description="Disordered" evidence="14">
    <location>
        <begin position="475"/>
        <end position="494"/>
    </location>
</feature>
<dbReference type="InterPro" id="IPR017937">
    <property type="entry name" value="Thioredoxin_CS"/>
</dbReference>
<dbReference type="Proteomes" id="UP000663866">
    <property type="component" value="Unassembled WGS sequence"/>
</dbReference>
<dbReference type="InterPro" id="IPR013766">
    <property type="entry name" value="Thioredoxin_domain"/>
</dbReference>
<reference evidence="19" key="1">
    <citation type="submission" date="2021-02" db="EMBL/GenBank/DDBJ databases">
        <authorList>
            <person name="Nowell W R."/>
        </authorList>
    </citation>
    <scope>NUCLEOTIDE SEQUENCE</scope>
</reference>
<dbReference type="OrthoDB" id="427280at2759"/>
<evidence type="ECO:0000256" key="3">
    <source>
        <dbReference type="ARBA" id="ARBA00006347"/>
    </source>
</evidence>
<dbReference type="EMBL" id="CAJOBJ010000970">
    <property type="protein sequence ID" value="CAF3854388.1"/>
    <property type="molecule type" value="Genomic_DNA"/>
</dbReference>
<keyword evidence="6" id="KW-0677">Repeat</keyword>
<dbReference type="Proteomes" id="UP000681967">
    <property type="component" value="Unassembled WGS sequence"/>
</dbReference>
<keyword evidence="26" id="KW-1185">Reference proteome</keyword>
<dbReference type="AlphaFoldDB" id="A0A816T5X5"/>
<comment type="caution">
    <text evidence="19">The sequence shown here is derived from an EMBL/GenBank/DDBJ whole genome shotgun (WGS) entry which is preliminary data.</text>
</comment>
<dbReference type="PANTHER" id="PTHR18929:SF132">
    <property type="entry name" value="PROTEIN DISULFIDE-ISOMERASE A3"/>
    <property type="match status" value="1"/>
</dbReference>
<dbReference type="CDD" id="cd02961">
    <property type="entry name" value="PDI_a_family"/>
    <property type="match status" value="1"/>
</dbReference>
<keyword evidence="5 13" id="KW-0732">Signal</keyword>
<proteinExistence type="inferred from homology"/>
<evidence type="ECO:0000313" key="18">
    <source>
        <dbReference type="EMBL" id="CAF2056499.1"/>
    </source>
</evidence>
<gene>
    <name evidence="21" type="ORF">BYL167_LOCUS2601</name>
    <name evidence="16" type="ORF">CJN711_LOCUS20348</name>
    <name evidence="23" type="ORF">GIL414_LOCUS4142</name>
    <name evidence="17" type="ORF">KQP761_LOCUS30798</name>
    <name evidence="20" type="ORF">MBJ925_LOCUS26865</name>
    <name evidence="22" type="ORF">OVN521_LOCUS4250</name>
    <name evidence="24" type="ORF">UXM345_LOCUS11227</name>
    <name evidence="19" type="ORF">WKI299_LOCUS18826</name>
    <name evidence="18" type="ORF">XDN619_LOCUS9780</name>
</gene>
<evidence type="ECO:0000259" key="15">
    <source>
        <dbReference type="PROSITE" id="PS51352"/>
    </source>
</evidence>
<keyword evidence="10 11" id="KW-0676">Redox-active center</keyword>
<sequence length="494" mass="55716">MRSVFFITLLIGLTALATAEDVLVFTDNDFETKINQHDIILVKFYAPWCGHCKRLAPEYDKAATILLKADPPVALAKVDCTVETKICGKYSVSGYPTLKIFKNGEFAEDYNGPREADGIVSTMRSKAGPSYRVLENLADYEKYLDNAEPSIIGYFSSETSSLKDDLVRVAGQLSEKFRFAYTISKEILDKVEYSNKIVIHRPKRLQTKLENSFVVVEATGNAIKLFILDKIHGLVGHRTPSNFGDFTKPTVVIYYNVDYVRDTKGTNYVRNRILKVAKKLADENVKVTFAVSNSEELRHELNEFGINDIKKDGKYVLARGPANEKYKMSKDFTYELLEEFARGVASGDHEQYIKSQPVPEQTDDVKVVVGKNFNDIVNDDTKDVLIEFYAPWCGHCKSLAPKYDELAKKLKKETSIVIAKMDATENDVPPAYEVQGFPTIYFAPKNSKSSPRKYEGGREVDDFIKYLAKEATEPLNGYDRSGSKKSKKTADDEL</sequence>
<dbReference type="NCBIfam" id="TIGR01126">
    <property type="entry name" value="pdi_dom"/>
    <property type="match status" value="2"/>
</dbReference>
<evidence type="ECO:0000313" key="19">
    <source>
        <dbReference type="EMBL" id="CAF2094144.1"/>
    </source>
</evidence>
<dbReference type="PROSITE" id="PS00194">
    <property type="entry name" value="THIOREDOXIN_1"/>
    <property type="match status" value="2"/>
</dbReference>
<dbReference type="EMBL" id="CAJNOV010009518">
    <property type="protein sequence ID" value="CAF1369105.1"/>
    <property type="molecule type" value="Genomic_DNA"/>
</dbReference>
<dbReference type="InterPro" id="IPR036249">
    <property type="entry name" value="Thioredoxin-like_sf"/>
</dbReference>
<protein>
    <recommendedName>
        <fullName evidence="4 13">Protein disulfide-isomerase</fullName>
        <ecNumber evidence="4 13">5.3.4.1</ecNumber>
    </recommendedName>
</protein>
<dbReference type="EMBL" id="CAJNRE010014282">
    <property type="protein sequence ID" value="CAF2126591.1"/>
    <property type="molecule type" value="Genomic_DNA"/>
</dbReference>
<dbReference type="GO" id="GO:0003756">
    <property type="term" value="F:protein disulfide isomerase activity"/>
    <property type="evidence" value="ECO:0007669"/>
    <property type="project" value="UniProtKB-EC"/>
</dbReference>
<dbReference type="GO" id="GO:0034976">
    <property type="term" value="P:response to endoplasmic reticulum stress"/>
    <property type="evidence" value="ECO:0007669"/>
    <property type="project" value="TreeGrafter"/>
</dbReference>
<dbReference type="EMBL" id="CAJNOW010017171">
    <property type="protein sequence ID" value="CAF1655172.1"/>
    <property type="molecule type" value="Genomic_DNA"/>
</dbReference>
<keyword evidence="8 11" id="KW-1015">Disulfide bond</keyword>
<dbReference type="Proteomes" id="UP000663887">
    <property type="component" value="Unassembled WGS sequence"/>
</dbReference>
<evidence type="ECO:0000256" key="4">
    <source>
        <dbReference type="ARBA" id="ARBA00012723"/>
    </source>
</evidence>
<comment type="subcellular location">
    <subcellularLocation>
        <location evidence="2">Endoplasmic reticulum lumen</location>
    </subcellularLocation>
</comment>
<evidence type="ECO:0000256" key="2">
    <source>
        <dbReference type="ARBA" id="ARBA00004319"/>
    </source>
</evidence>
<accession>A0A816T5X5</accession>
<dbReference type="PRINTS" id="PR00421">
    <property type="entry name" value="THIOREDOXIN"/>
</dbReference>
<dbReference type="InterPro" id="IPR005788">
    <property type="entry name" value="PDI_thioredoxin-like_dom"/>
</dbReference>
<evidence type="ECO:0000313" key="26">
    <source>
        <dbReference type="Proteomes" id="UP000663866"/>
    </source>
</evidence>
<feature type="domain" description="Thioredoxin" evidence="15">
    <location>
        <begin position="352"/>
        <end position="472"/>
    </location>
</feature>
<dbReference type="Gene3D" id="3.40.30.10">
    <property type="entry name" value="Glutaredoxin"/>
    <property type="match status" value="4"/>
</dbReference>
<organism evidence="19 25">
    <name type="scientific">Rotaria magnacalcarata</name>
    <dbReference type="NCBI Taxonomy" id="392030"/>
    <lineage>
        <taxon>Eukaryota</taxon>
        <taxon>Metazoa</taxon>
        <taxon>Spiralia</taxon>
        <taxon>Gnathifera</taxon>
        <taxon>Rotifera</taxon>
        <taxon>Eurotatoria</taxon>
        <taxon>Bdelloidea</taxon>
        <taxon>Philodinida</taxon>
        <taxon>Philodinidae</taxon>
        <taxon>Rotaria</taxon>
    </lineage>
</organism>